<comment type="similarity">
    <text evidence="1">Belongs to the GIPC family.</text>
</comment>
<accession>A0A1D2M2F9</accession>
<proteinExistence type="inferred from homology"/>
<name>A0A1D2M2F9_ORCCI</name>
<dbReference type="PROSITE" id="PS50106">
    <property type="entry name" value="PDZ"/>
    <property type="match status" value="1"/>
</dbReference>
<dbReference type="InterPro" id="IPR001478">
    <property type="entry name" value="PDZ"/>
</dbReference>
<dbReference type="OrthoDB" id="6509831at2759"/>
<evidence type="ECO:0000256" key="1">
    <source>
        <dbReference type="ARBA" id="ARBA00009011"/>
    </source>
</evidence>
<dbReference type="EMBL" id="LJIJ01006021">
    <property type="protein sequence ID" value="ODM87159.1"/>
    <property type="molecule type" value="Genomic_DNA"/>
</dbReference>
<dbReference type="InterPro" id="IPR017379">
    <property type="entry name" value="GIPC1/2/3"/>
</dbReference>
<dbReference type="InterPro" id="IPR055349">
    <property type="entry name" value="GH2_GIPC"/>
</dbReference>
<feature type="domain" description="PDZ" evidence="2">
    <location>
        <begin position="86"/>
        <end position="172"/>
    </location>
</feature>
<reference evidence="3 4" key="1">
    <citation type="journal article" date="2016" name="Genome Biol. Evol.">
        <title>Gene Family Evolution Reflects Adaptation to Soil Environmental Stressors in the Genome of the Collembolan Orchesella cincta.</title>
        <authorList>
            <person name="Faddeeva-Vakhrusheva A."/>
            <person name="Derks M.F."/>
            <person name="Anvar S.Y."/>
            <person name="Agamennone V."/>
            <person name="Suring W."/>
            <person name="Smit S."/>
            <person name="van Straalen N.M."/>
            <person name="Roelofs D."/>
        </authorList>
    </citation>
    <scope>NUCLEOTIDE SEQUENCE [LARGE SCALE GENOMIC DNA]</scope>
    <source>
        <tissue evidence="3">Mixed pool</tissue>
    </source>
</reference>
<dbReference type="PANTHER" id="PTHR12259:SF1">
    <property type="entry name" value="GH21964P"/>
    <property type="match status" value="1"/>
</dbReference>
<dbReference type="STRING" id="48709.A0A1D2M2F9"/>
<organism evidence="3 4">
    <name type="scientific">Orchesella cincta</name>
    <name type="common">Springtail</name>
    <name type="synonym">Podura cincta</name>
    <dbReference type="NCBI Taxonomy" id="48709"/>
    <lineage>
        <taxon>Eukaryota</taxon>
        <taxon>Metazoa</taxon>
        <taxon>Ecdysozoa</taxon>
        <taxon>Arthropoda</taxon>
        <taxon>Hexapoda</taxon>
        <taxon>Collembola</taxon>
        <taxon>Entomobryomorpha</taxon>
        <taxon>Entomobryoidea</taxon>
        <taxon>Orchesellidae</taxon>
        <taxon>Orchesellinae</taxon>
        <taxon>Orchesella</taxon>
    </lineage>
</organism>
<sequence>MSRNAGIELQELRTVSPRKQAYHCQQAHGGITGLISGFSDMKELFQKIADYYDFPVEEILFCTRNTHRVDMKSLIDSELYFDDFIFVHQKRGEERSGTDSVLGLTLTDNGNGYTFIKGIQKRSLIDQSKEIQIGDHIEKINDKSLVGLGHAEVVNYIKSIPTGNKLVMHLVEPLKTLDDVINCAMKRINGLLYDFIEIYDAELCEMRCSPTIISLLKLIRLYIHDNNHFLNPFTANKLYEITLGKKNPNELAAAVDSCELEYFGFTDDFLIELWGIVSDAKEGRLVAAGAGQDNAN</sequence>
<gene>
    <name evidence="3" type="ORF">Ocin01_19524</name>
</gene>
<feature type="non-terminal residue" evidence="3">
    <location>
        <position position="296"/>
    </location>
</feature>
<keyword evidence="4" id="KW-1185">Reference proteome</keyword>
<dbReference type="AlphaFoldDB" id="A0A1D2M2F9"/>
<evidence type="ECO:0000313" key="3">
    <source>
        <dbReference type="EMBL" id="ODM87159.1"/>
    </source>
</evidence>
<dbReference type="Pfam" id="PF25083">
    <property type="entry name" value="GIPC1_GH1"/>
    <property type="match status" value="1"/>
</dbReference>
<dbReference type="PANTHER" id="PTHR12259">
    <property type="entry name" value="RGS-GAIP INTERACTING PROTEIN GIPC"/>
    <property type="match status" value="1"/>
</dbReference>
<protein>
    <submittedName>
        <fullName evidence="3">PDZ domain-containing protein GIPC1</fullName>
    </submittedName>
</protein>
<comment type="caution">
    <text evidence="3">The sequence shown here is derived from an EMBL/GenBank/DDBJ whole genome shotgun (WGS) entry which is preliminary data.</text>
</comment>
<dbReference type="InterPro" id="IPR056814">
    <property type="entry name" value="GIPC1-3_GH1"/>
</dbReference>
<evidence type="ECO:0000259" key="2">
    <source>
        <dbReference type="PROSITE" id="PS50106"/>
    </source>
</evidence>
<dbReference type="Pfam" id="PF25082">
    <property type="entry name" value="GIPC1_GH2"/>
    <property type="match status" value="1"/>
</dbReference>
<dbReference type="SUPFAM" id="SSF50156">
    <property type="entry name" value="PDZ domain-like"/>
    <property type="match status" value="1"/>
</dbReference>
<dbReference type="InterPro" id="IPR036034">
    <property type="entry name" value="PDZ_sf"/>
</dbReference>
<dbReference type="Pfam" id="PF00595">
    <property type="entry name" value="PDZ"/>
    <property type="match status" value="1"/>
</dbReference>
<evidence type="ECO:0000313" key="4">
    <source>
        <dbReference type="Proteomes" id="UP000094527"/>
    </source>
</evidence>
<dbReference type="Proteomes" id="UP000094527">
    <property type="component" value="Unassembled WGS sequence"/>
</dbReference>
<dbReference type="Gene3D" id="2.30.42.10">
    <property type="match status" value="1"/>
</dbReference>
<dbReference type="SMART" id="SM00228">
    <property type="entry name" value="PDZ"/>
    <property type="match status" value="1"/>
</dbReference>